<dbReference type="Proteomes" id="UP000255367">
    <property type="component" value="Unassembled WGS sequence"/>
</dbReference>
<proteinExistence type="predicted"/>
<sequence length="71" mass="8671">MELIQQEYARPKFFMIKYNVSRTTLWRLLQNMKTRPKFKNSFRRTSPGVELINIADFDRFMVIRTAELERV</sequence>
<name>A0A380NMM7_9FIRM</name>
<protein>
    <recommendedName>
        <fullName evidence="4">Helix-turn-helix domain</fullName>
    </recommendedName>
</protein>
<dbReference type="RefSeq" id="WP_115310734.1">
    <property type="nucleotide sequence ID" value="NZ_UHIO01000001.1"/>
</dbReference>
<evidence type="ECO:0000313" key="3">
    <source>
        <dbReference type="Proteomes" id="UP000255367"/>
    </source>
</evidence>
<keyword evidence="3" id="KW-1185">Reference proteome</keyword>
<dbReference type="OrthoDB" id="1632092at2"/>
<reference evidence="1 3" key="1">
    <citation type="submission" date="2018-06" db="EMBL/GenBank/DDBJ databases">
        <authorList>
            <consortium name="Pathogen Informatics"/>
            <person name="Doyle S."/>
        </authorList>
    </citation>
    <scope>NUCLEOTIDE SEQUENCE [LARGE SCALE GENOMIC DNA]</scope>
    <source>
        <strain evidence="1 3">NCTC12020</strain>
    </source>
</reference>
<evidence type="ECO:0000313" key="1">
    <source>
        <dbReference type="EMBL" id="SUP44358.1"/>
    </source>
</evidence>
<dbReference type="AlphaFoldDB" id="A0A380NMM7"/>
<dbReference type="EMBL" id="UHIO01000001">
    <property type="protein sequence ID" value="SUP44358.1"/>
    <property type="molecule type" value="Genomic_DNA"/>
</dbReference>
<evidence type="ECO:0008006" key="4">
    <source>
        <dbReference type="Google" id="ProtNLM"/>
    </source>
</evidence>
<dbReference type="EMBL" id="UHIO01000003">
    <property type="protein sequence ID" value="SUP79497.1"/>
    <property type="molecule type" value="Genomic_DNA"/>
</dbReference>
<gene>
    <name evidence="1" type="ORF">NCTC12020_01621</name>
    <name evidence="2" type="ORF">NCTC12020_02031</name>
</gene>
<accession>A0A380NMM7</accession>
<evidence type="ECO:0000313" key="2">
    <source>
        <dbReference type="EMBL" id="SUP79497.1"/>
    </source>
</evidence>
<organism evidence="1 3">
    <name type="scientific">Veillonella criceti</name>
    <dbReference type="NCBI Taxonomy" id="103891"/>
    <lineage>
        <taxon>Bacteria</taxon>
        <taxon>Bacillati</taxon>
        <taxon>Bacillota</taxon>
        <taxon>Negativicutes</taxon>
        <taxon>Veillonellales</taxon>
        <taxon>Veillonellaceae</taxon>
        <taxon>Veillonella</taxon>
    </lineage>
</organism>